<dbReference type="InterPro" id="IPR027417">
    <property type="entry name" value="P-loop_NTPase"/>
</dbReference>
<evidence type="ECO:0000259" key="13">
    <source>
        <dbReference type="PROSITE" id="PS50067"/>
    </source>
</evidence>
<evidence type="ECO:0000256" key="9">
    <source>
        <dbReference type="ARBA" id="ARBA00034704"/>
    </source>
</evidence>
<evidence type="ECO:0000313" key="15">
    <source>
        <dbReference type="EMBL" id="CCD83549.1"/>
    </source>
</evidence>
<feature type="coiled-coil region" evidence="11">
    <location>
        <begin position="345"/>
        <end position="394"/>
    </location>
</feature>
<feature type="region of interest" description="Disordered" evidence="12">
    <location>
        <begin position="483"/>
        <end position="506"/>
    </location>
</feature>
<dbReference type="AGR" id="WB:WBGene00002228"/>
<dbReference type="KEGG" id="cel:CELE_C06G3.2"/>
<dbReference type="OMA" id="RNEVMTG"/>
<dbReference type="EMBL" id="AY211948">
    <property type="protein sequence ID" value="AAO34669.1"/>
    <property type="molecule type" value="mRNA"/>
</dbReference>
<dbReference type="GO" id="GO:0005524">
    <property type="term" value="F:ATP binding"/>
    <property type="evidence" value="ECO:0007669"/>
    <property type="project" value="UniProtKB-UniRule"/>
</dbReference>
<keyword evidence="4 10" id="KW-0547">Nucleotide-binding</keyword>
<dbReference type="Proteomes" id="UP000001940">
    <property type="component" value="Chromosome IV"/>
</dbReference>
<reference evidence="15" key="3">
    <citation type="submission" date="2003-03" db="EMBL/GenBank/DDBJ databases">
        <authorList>
            <person name="Sulson J.E."/>
            <person name="Waterston R."/>
        </authorList>
    </citation>
    <scope>NUCLEOTIDE SEQUENCE</scope>
    <source>
        <strain evidence="15">Bristol N2</strain>
    </source>
</reference>
<dbReference type="Reactome" id="R-CEL-6811434">
    <property type="pathway name" value="COPI-dependent Golgi-to-ER retrograde traffic"/>
</dbReference>
<keyword evidence="6 11" id="KW-0175">Coiled coil</keyword>
<dbReference type="Pfam" id="PF00225">
    <property type="entry name" value="Kinesin"/>
    <property type="match status" value="1"/>
</dbReference>
<proteinExistence type="evidence at protein level"/>
<evidence type="ECO:0000256" key="8">
    <source>
        <dbReference type="ARBA" id="ARBA00023212"/>
    </source>
</evidence>
<dbReference type="PANTHER" id="PTHR47969">
    <property type="entry name" value="CHROMOSOME-ASSOCIATED KINESIN KIF4A-RELATED"/>
    <property type="match status" value="1"/>
</dbReference>
<dbReference type="PANTHER" id="PTHR47969:SF15">
    <property type="entry name" value="CHROMOSOME-ASSOCIATED KINESIN KIF4A-RELATED"/>
    <property type="match status" value="1"/>
</dbReference>
<comment type="subcellular location">
    <subcellularLocation>
        <location evidence="1">Cytoplasm</location>
        <location evidence="1">Cytoskeleton</location>
    </subcellularLocation>
</comment>
<evidence type="ECO:0000313" key="17">
    <source>
        <dbReference type="WormBase" id="C06G3.2"/>
    </source>
</evidence>
<dbReference type="InterPro" id="IPR001752">
    <property type="entry name" value="Kinesin_motor_dom"/>
</dbReference>
<evidence type="ECO:0000313" key="14">
    <source>
        <dbReference type="EMBL" id="AAO34669.1"/>
    </source>
</evidence>
<reference evidence="14" key="2">
    <citation type="journal article" date="2003" name="Mol. Biol. Cell">
        <title>KLP-18, a Klp2 kinesin, is required for assembly of acentrosomal meiotic spindles in Caenorhabditis elegans.</title>
        <authorList>
            <person name="Segbert C."/>
            <person name="Barkus R."/>
            <person name="Powers J."/>
            <person name="Strome S."/>
            <person name="Saxton W.M."/>
            <person name="Bossinger O."/>
        </authorList>
    </citation>
    <scope>NUCLEOTIDE SEQUENCE</scope>
</reference>
<dbReference type="FunCoup" id="G5EBX0">
    <property type="interactions" value="417"/>
</dbReference>
<dbReference type="GeneID" id="177474"/>
<reference evidence="15" key="4">
    <citation type="submission" date="2024-10" db="EMBL/GenBank/DDBJ databases">
        <authorList>
            <consortium name="WormBase Consortium"/>
            <person name="WormBase"/>
        </authorList>
    </citation>
    <scope>NUCLEOTIDE SEQUENCE</scope>
    <source>
        <strain evidence="15">Bristol N2</strain>
    </source>
</reference>
<dbReference type="GO" id="GO:0005871">
    <property type="term" value="C:kinesin complex"/>
    <property type="evidence" value="ECO:0000318"/>
    <property type="project" value="GO_Central"/>
</dbReference>
<dbReference type="GO" id="GO:0016887">
    <property type="term" value="F:ATP hydrolysis activity"/>
    <property type="evidence" value="ECO:0000318"/>
    <property type="project" value="GO_Central"/>
</dbReference>
<feature type="binding site" evidence="10">
    <location>
        <begin position="81"/>
        <end position="88"/>
    </location>
    <ligand>
        <name>ATP</name>
        <dbReference type="ChEBI" id="CHEBI:30616"/>
    </ligand>
</feature>
<dbReference type="EMBL" id="BX284604">
    <property type="protein sequence ID" value="CCD83549.1"/>
    <property type="molecule type" value="Genomic_DNA"/>
</dbReference>
<evidence type="ECO:0007829" key="18">
    <source>
        <dbReference type="PeptideAtlas" id="G5EBX0"/>
    </source>
</evidence>
<dbReference type="FunFam" id="3.40.850.10:FF:000019">
    <property type="entry name" value="Kinesin-like protein KIN-5D"/>
    <property type="match status" value="1"/>
</dbReference>
<dbReference type="PeptideAtlas" id="G5EBX0"/>
<dbReference type="Reactome" id="R-CEL-983189">
    <property type="pathway name" value="Kinesins"/>
</dbReference>
<dbReference type="InterPro" id="IPR027640">
    <property type="entry name" value="Kinesin-like_fam"/>
</dbReference>
<evidence type="ECO:0000256" key="4">
    <source>
        <dbReference type="ARBA" id="ARBA00022741"/>
    </source>
</evidence>
<evidence type="ECO:0000256" key="1">
    <source>
        <dbReference type="ARBA" id="ARBA00004245"/>
    </source>
</evidence>
<name>G5EBX0_CAEEL</name>
<feature type="coiled-coil region" evidence="11">
    <location>
        <begin position="605"/>
        <end position="661"/>
    </location>
</feature>
<dbReference type="InterPro" id="IPR036961">
    <property type="entry name" value="Kinesin_motor_dom_sf"/>
</dbReference>
<feature type="domain" description="Kinesin motor" evidence="13">
    <location>
        <begin position="4"/>
        <end position="330"/>
    </location>
</feature>
<gene>
    <name evidence="15 17" type="primary">klp-18</name>
    <name evidence="17" type="ORF">C06G3.2</name>
    <name evidence="15" type="ORF">CELE_C06G3.2</name>
</gene>
<evidence type="ECO:0000256" key="12">
    <source>
        <dbReference type="SAM" id="MobiDB-lite"/>
    </source>
</evidence>
<dbReference type="GO" id="GO:0000922">
    <property type="term" value="C:spindle pole"/>
    <property type="evidence" value="ECO:0000314"/>
    <property type="project" value="WormBase"/>
</dbReference>
<feature type="region of interest" description="Disordered" evidence="12">
    <location>
        <begin position="912"/>
        <end position="932"/>
    </location>
</feature>
<accession>G5EBX0</accession>
<dbReference type="GO" id="GO:0003777">
    <property type="term" value="F:microtubule motor activity"/>
    <property type="evidence" value="ECO:0000318"/>
    <property type="project" value="GO_Central"/>
</dbReference>
<dbReference type="PIR" id="T30099">
    <property type="entry name" value="T30099"/>
</dbReference>
<dbReference type="WormBase" id="C06G3.2">
    <property type="protein sequence ID" value="CE07978"/>
    <property type="gene ID" value="WBGene00002228"/>
    <property type="gene designation" value="klp-18"/>
</dbReference>
<dbReference type="OrthoDB" id="3176171at2759"/>
<keyword evidence="2" id="KW-0963">Cytoplasm</keyword>
<dbReference type="GO" id="GO:0007018">
    <property type="term" value="P:microtubule-based movement"/>
    <property type="evidence" value="ECO:0000318"/>
    <property type="project" value="GO_Central"/>
</dbReference>
<dbReference type="GO" id="GO:0090306">
    <property type="term" value="P:meiotic spindle assembly"/>
    <property type="evidence" value="ECO:0000315"/>
    <property type="project" value="WormBase"/>
</dbReference>
<dbReference type="HOGENOM" id="CLU_010349_0_0_1"/>
<dbReference type="CTD" id="177474"/>
<keyword evidence="7 10" id="KW-0505">Motor protein</keyword>
<dbReference type="RefSeq" id="NP_501093.1">
    <property type="nucleotide sequence ID" value="NM_068692.5"/>
</dbReference>
<dbReference type="SMR" id="G5EBX0"/>
<dbReference type="AlphaFoldDB" id="G5EBX0"/>
<evidence type="ECO:0000256" key="5">
    <source>
        <dbReference type="ARBA" id="ARBA00022840"/>
    </source>
</evidence>
<evidence type="ECO:0000256" key="10">
    <source>
        <dbReference type="PROSITE-ProRule" id="PRU00283"/>
    </source>
</evidence>
<feature type="coiled-coil region" evidence="11">
    <location>
        <begin position="524"/>
        <end position="551"/>
    </location>
</feature>
<dbReference type="GO" id="GO:0005737">
    <property type="term" value="C:cytoplasm"/>
    <property type="evidence" value="ECO:0000318"/>
    <property type="project" value="GO_Central"/>
</dbReference>
<dbReference type="eggNOG" id="KOG4280">
    <property type="taxonomic scope" value="Eukaryota"/>
</dbReference>
<evidence type="ECO:0000256" key="2">
    <source>
        <dbReference type="ARBA" id="ARBA00022490"/>
    </source>
</evidence>
<evidence type="ECO:0000256" key="6">
    <source>
        <dbReference type="ARBA" id="ARBA00023054"/>
    </source>
</evidence>
<dbReference type="SMART" id="SM00129">
    <property type="entry name" value="KISc"/>
    <property type="match status" value="1"/>
</dbReference>
<sequence>MSQYIKCYGRVRPSARLGAPSESLFVGGRVVTIETDNGSKRYELHHIFDSSSSQEDVFGTVAKKIVEDCVEGYNGTVFAYGQTGSGKTHTMLGPCDSWTDQELMGLIPRSVEHVFQHLDTKAKECQKLTFSVSVEFVELYNEVIYDLLNAKNKVQLRDSGKDIQLVGALSKNVDNPLDLMHLVQKGWQERSTGSTAMNAESSRSHALLIIRIKTQERTGELVKERSSILNLVDLAGSERQTHTKSSGDRLKEATNINSSLTVLGRCIRLLADPSKAKGHVPYRDSHLTHILKNSLGGNSKTAVIVNMHPDRDFAQESNSTLMFAQSCTMIMNIATRNEVMTGDQESSYKKAIQELRQEVDETREKVRTEFASQLDEAEVEQLRLKTENNSLRLENVDLRAKYDFALLKYTIGSENEQIVNEFKKIISEFSAANSSSPFECIALKNQTLQLEIEASEKRYQELQKETSALRNRYQENLDATILMQTPSAKERRSSSRPKRRETQYRPSPARMALFAEVETSEDAVLDLQCQNEKLSCELSSLKDKHEEATSKSIETERLLQGEIVALQKEVSIVSESLRKSEAVAEGYKEKVTANNLTLDKLLLHIDASRKRIAELELSSKESENRSSEELEEQRLYYVSMIEDLERKASDEYAALREELNQKTLSSNLLQVQVDELQLSNATIKKLNADLSTKAGLIRSLEDSIEKKSQMITRLEEQAVLDSSELSSTKRQLEHSRLEAIQWRKISEETTSAMQTQLKDHQKDIDQCRHKKKLEIQSMQLSLDNANARVKESEAMMKKLQNDEKQKFDMKMSEIENTFKEKLSVSLKKQEDTIRRQSLAENQGKLEVMENKNRVLSETIESLQSQHSQDTEVINAGLRTRGDRVGYVDKLRVEKKALEETISQLRSENDKLKKIMRGESANKPVLRSQTTKP</sequence>
<dbReference type="PRINTS" id="PR00380">
    <property type="entry name" value="KINESINHEAVY"/>
</dbReference>
<evidence type="ECO:0000256" key="11">
    <source>
        <dbReference type="SAM" id="Coils"/>
    </source>
</evidence>
<dbReference type="Gene3D" id="3.40.850.10">
    <property type="entry name" value="Kinesin motor domain"/>
    <property type="match status" value="1"/>
</dbReference>
<evidence type="ECO:0000256" key="3">
    <source>
        <dbReference type="ARBA" id="ARBA00022701"/>
    </source>
</evidence>
<dbReference type="PaxDb" id="6239-C06G3.2"/>
<dbReference type="GO" id="GO:0008017">
    <property type="term" value="F:microtubule binding"/>
    <property type="evidence" value="ECO:0000318"/>
    <property type="project" value="GO_Central"/>
</dbReference>
<comment type="similarity">
    <text evidence="9">Belongs to the TRAFAC class myosin-kinesin ATPase superfamily. Kinesin family. KIN-5/BimC subfamily.</text>
</comment>
<dbReference type="CDD" id="cd00106">
    <property type="entry name" value="KISc"/>
    <property type="match status" value="1"/>
</dbReference>
<dbReference type="SUPFAM" id="SSF52540">
    <property type="entry name" value="P-loop containing nucleoside triphosphate hydrolases"/>
    <property type="match status" value="1"/>
</dbReference>
<feature type="coiled-coil region" evidence="11">
    <location>
        <begin position="445"/>
        <end position="479"/>
    </location>
</feature>
<keyword evidence="3" id="KW-0493">Microtubule</keyword>
<dbReference type="PROSITE" id="PS50067">
    <property type="entry name" value="KINESIN_MOTOR_2"/>
    <property type="match status" value="1"/>
</dbReference>
<evidence type="ECO:0000256" key="7">
    <source>
        <dbReference type="ARBA" id="ARBA00023175"/>
    </source>
</evidence>
<feature type="coiled-coil region" evidence="11">
    <location>
        <begin position="775"/>
        <end position="802"/>
    </location>
</feature>
<keyword evidence="16" id="KW-1185">Reference proteome</keyword>
<protein>
    <submittedName>
        <fullName evidence="15">Kinesin motor domain-containing protein</fullName>
    </submittedName>
    <submittedName>
        <fullName evidence="14">Kinesin-like protein-18</fullName>
    </submittedName>
</protein>
<reference evidence="15 16" key="1">
    <citation type="journal article" date="1998" name="Science">
        <title>Genome sequence of the nematode C. elegans: a platform for investigating biology.</title>
        <authorList>
            <consortium name="The C. elegans sequencing consortium"/>
            <person name="Sulson J.E."/>
            <person name="Waterston R."/>
        </authorList>
    </citation>
    <scope>NUCLEOTIDE SEQUENCE [LARGE SCALE GENOMIC DNA]</scope>
    <source>
        <strain evidence="15 16">Bristol N2</strain>
    </source>
</reference>
<dbReference type="STRING" id="6239.C06G3.2.1"/>
<dbReference type="GO" id="GO:0005874">
    <property type="term" value="C:microtubule"/>
    <property type="evidence" value="ECO:0000314"/>
    <property type="project" value="WormBase"/>
</dbReference>
<dbReference type="Bgee" id="WBGene00002228">
    <property type="expression patterns" value="Expressed in adult organism and 4 other cell types or tissues"/>
</dbReference>
<dbReference type="CD-CODE" id="1E117272">
    <property type="entry name" value="Centrosome"/>
</dbReference>
<keyword evidence="5 10" id="KW-0067">ATP-binding</keyword>
<keyword evidence="8" id="KW-0206">Cytoskeleton</keyword>
<keyword evidence="18" id="KW-1267">Proteomics identification</keyword>
<organism evidence="15 16">
    <name type="scientific">Caenorhabditis elegans</name>
    <dbReference type="NCBI Taxonomy" id="6239"/>
    <lineage>
        <taxon>Eukaryota</taxon>
        <taxon>Metazoa</taxon>
        <taxon>Ecdysozoa</taxon>
        <taxon>Nematoda</taxon>
        <taxon>Chromadorea</taxon>
        <taxon>Rhabditida</taxon>
        <taxon>Rhabditina</taxon>
        <taxon>Rhabditomorpha</taxon>
        <taxon>Rhabditoidea</taxon>
        <taxon>Rhabditidae</taxon>
        <taxon>Peloderinae</taxon>
        <taxon>Caenorhabditis</taxon>
    </lineage>
</organism>
<dbReference type="GO" id="GO:0005938">
    <property type="term" value="C:cell cortex"/>
    <property type="evidence" value="ECO:0000314"/>
    <property type="project" value="WormBase"/>
</dbReference>
<evidence type="ECO:0000313" key="16">
    <source>
        <dbReference type="Proteomes" id="UP000001940"/>
    </source>
</evidence>